<name>A0A2T7BPX2_9BACT</name>
<protein>
    <submittedName>
        <fullName evidence="2">Uncharacterized protein</fullName>
    </submittedName>
</protein>
<evidence type="ECO:0000313" key="3">
    <source>
        <dbReference type="Proteomes" id="UP000244450"/>
    </source>
</evidence>
<reference evidence="2 3" key="1">
    <citation type="submission" date="2018-04" db="EMBL/GenBank/DDBJ databases">
        <title>Chitinophaga fuyangensis sp. nov., isolated from soil in a chemical factory.</title>
        <authorList>
            <person name="Chen K."/>
        </authorList>
    </citation>
    <scope>NUCLEOTIDE SEQUENCE [LARGE SCALE GENOMIC DNA]</scope>
    <source>
        <strain evidence="2 3">LY-1</strain>
    </source>
</reference>
<proteinExistence type="predicted"/>
<dbReference type="EMBL" id="QCYK01000001">
    <property type="protein sequence ID" value="PUZ29712.1"/>
    <property type="molecule type" value="Genomic_DNA"/>
</dbReference>
<dbReference type="Pfam" id="PF20329">
    <property type="entry name" value="DUF6624"/>
    <property type="match status" value="1"/>
</dbReference>
<feature type="chain" id="PRO_5015549810" evidence="1">
    <location>
        <begin position="21"/>
        <end position="319"/>
    </location>
</feature>
<evidence type="ECO:0000256" key="1">
    <source>
        <dbReference type="SAM" id="SignalP"/>
    </source>
</evidence>
<dbReference type="InterPro" id="IPR046732">
    <property type="entry name" value="DUF6624"/>
</dbReference>
<accession>A0A2T7BPX2</accession>
<organism evidence="2 3">
    <name type="scientific">Chitinophaga parva</name>
    <dbReference type="NCBI Taxonomy" id="2169414"/>
    <lineage>
        <taxon>Bacteria</taxon>
        <taxon>Pseudomonadati</taxon>
        <taxon>Bacteroidota</taxon>
        <taxon>Chitinophagia</taxon>
        <taxon>Chitinophagales</taxon>
        <taxon>Chitinophagaceae</taxon>
        <taxon>Chitinophaga</taxon>
    </lineage>
</organism>
<sequence>MITRSCLLILLLTAPILAPAQRMLFFAEHPAVQRAINEGDSAYFAGAFRLAVIRYDTVLAQDYSHPAAVNQAQNLEAAKNTAGLQSLLGRMADSGFYETWAVPGFDSLKQVPAFATVTARLQANQDSVVRSQRVQHPELLVPLMKMEYADQEYQWMTSFQSRYPGAYKGQQPHVLTEQAFRRNVNIVKGLVAGYGYLWKPEVGERGAHTLWLIAQHADFDTAFQAAFLQAMEPAVARGAASGKDLAYLTDRTRKNAGKPQVYGTQMMYKTVKDANGNVKVKTEVYTVEDPDNLDKRRAAVGLEPMAAYMELMRKLNNHD</sequence>
<comment type="caution">
    <text evidence="2">The sequence shown here is derived from an EMBL/GenBank/DDBJ whole genome shotgun (WGS) entry which is preliminary data.</text>
</comment>
<keyword evidence="1" id="KW-0732">Signal</keyword>
<dbReference type="OrthoDB" id="1164858at2"/>
<dbReference type="AlphaFoldDB" id="A0A2T7BPX2"/>
<gene>
    <name evidence="2" type="ORF">DCC81_09810</name>
</gene>
<dbReference type="RefSeq" id="WP_108686350.1">
    <property type="nucleotide sequence ID" value="NZ_QCYK01000001.1"/>
</dbReference>
<keyword evidence="3" id="KW-1185">Reference proteome</keyword>
<feature type="signal peptide" evidence="1">
    <location>
        <begin position="1"/>
        <end position="20"/>
    </location>
</feature>
<dbReference type="Proteomes" id="UP000244450">
    <property type="component" value="Unassembled WGS sequence"/>
</dbReference>
<evidence type="ECO:0000313" key="2">
    <source>
        <dbReference type="EMBL" id="PUZ29712.1"/>
    </source>
</evidence>